<organism evidence="3 4">
    <name type="scientific">Tigriopus californicus</name>
    <name type="common">Marine copepod</name>
    <dbReference type="NCBI Taxonomy" id="6832"/>
    <lineage>
        <taxon>Eukaryota</taxon>
        <taxon>Metazoa</taxon>
        <taxon>Ecdysozoa</taxon>
        <taxon>Arthropoda</taxon>
        <taxon>Crustacea</taxon>
        <taxon>Multicrustacea</taxon>
        <taxon>Hexanauplia</taxon>
        <taxon>Copepoda</taxon>
        <taxon>Harpacticoida</taxon>
        <taxon>Harpacticidae</taxon>
        <taxon>Tigriopus</taxon>
    </lineage>
</organism>
<sequence length="146" mass="16146">MSGELAARKRKGKKNPVSSQSLNGHDNAGNEVSKGGSSRRYVDKSDSGSRGAGCCVKTLFYMLLSTVIVIGFVIYVEYKPGQLNDAYVLNVPLEYRLKIRDASTIVGQQVQAQWNIFKEGYDQGNRVLREQVKGLIIGNVDVEYLL</sequence>
<gene>
    <name evidence="3" type="ORF">TCAL_07506</name>
</gene>
<proteinExistence type="predicted"/>
<comment type="caution">
    <text evidence="3">The sequence shown here is derived from an EMBL/GenBank/DDBJ whole genome shotgun (WGS) entry which is preliminary data.</text>
</comment>
<keyword evidence="2" id="KW-0812">Transmembrane</keyword>
<keyword evidence="2" id="KW-0472">Membrane</keyword>
<evidence type="ECO:0000313" key="4">
    <source>
        <dbReference type="Proteomes" id="UP000318571"/>
    </source>
</evidence>
<keyword evidence="4" id="KW-1185">Reference proteome</keyword>
<evidence type="ECO:0000256" key="2">
    <source>
        <dbReference type="SAM" id="Phobius"/>
    </source>
</evidence>
<dbReference type="EMBL" id="VCGU01000005">
    <property type="protein sequence ID" value="TRY75612.1"/>
    <property type="molecule type" value="Genomic_DNA"/>
</dbReference>
<accession>A0A553PD50</accession>
<dbReference type="Proteomes" id="UP000318571">
    <property type="component" value="Chromosome 2"/>
</dbReference>
<reference evidence="3 4" key="1">
    <citation type="journal article" date="2018" name="Nat. Ecol. Evol.">
        <title>Genomic signatures of mitonuclear coevolution across populations of Tigriopus californicus.</title>
        <authorList>
            <person name="Barreto F.S."/>
            <person name="Watson E.T."/>
            <person name="Lima T.G."/>
            <person name="Willett C.S."/>
            <person name="Edmands S."/>
            <person name="Li W."/>
            <person name="Burton R.S."/>
        </authorList>
    </citation>
    <scope>NUCLEOTIDE SEQUENCE [LARGE SCALE GENOMIC DNA]</scope>
    <source>
        <strain evidence="3 4">San Diego</strain>
    </source>
</reference>
<evidence type="ECO:0000313" key="3">
    <source>
        <dbReference type="EMBL" id="TRY75612.1"/>
    </source>
</evidence>
<feature type="region of interest" description="Disordered" evidence="1">
    <location>
        <begin position="1"/>
        <end position="51"/>
    </location>
</feature>
<feature type="transmembrane region" description="Helical" evidence="2">
    <location>
        <begin position="59"/>
        <end position="78"/>
    </location>
</feature>
<dbReference type="AlphaFoldDB" id="A0A553PD50"/>
<protein>
    <submittedName>
        <fullName evidence="3">Uncharacterized protein</fullName>
    </submittedName>
</protein>
<name>A0A553PD50_TIGCA</name>
<evidence type="ECO:0000256" key="1">
    <source>
        <dbReference type="SAM" id="MobiDB-lite"/>
    </source>
</evidence>
<keyword evidence="2" id="KW-1133">Transmembrane helix</keyword>